<comment type="caution">
    <text evidence="3">The sequence shown here is derived from an EMBL/GenBank/DDBJ whole genome shotgun (WGS) entry which is preliminary data.</text>
</comment>
<evidence type="ECO:0000313" key="3">
    <source>
        <dbReference type="EMBL" id="GAU93944.1"/>
    </source>
</evidence>
<dbReference type="PANTHER" id="PTHR46849:SF1">
    <property type="entry name" value="RCC1 DOMAIN-CONTAINING PROTEIN 1"/>
    <property type="match status" value="1"/>
</dbReference>
<sequence length="386" mass="42667">MKILACGYNGSEKFLRKRTEDGAVPSVCIDTPVPPYWGECYDTLRSADFADFQLTTTWQSVYLTNKGHLKYLGTNPPDMCKLRWSAILQVVAVGSSTVICLEECEELRRLHILTDDGSFASFGILPKMKHLAKISASLVDARKTPAVVYGFRKGSNLMKLSLEHVSAVNGEVQIAKEFDIDVNDLVAGREHYLLLTGSGQVFSWGLSSRGQLGQGCLDAEEEPQLIDAFEDMQITMVSAGGWSSMALNEHGLVFLWGWNSAGALGFPNRGVREQNKEEPESGSSDRADKQEVEVVADPRLLSLPEKVSWISCGERHAAAVSVTGRVYVWGLNQHGQLGLGDRRNRDRPVLMSTLNNVKVQRVICGEWTTVLLHDEPVDLPEKESNQ</sequence>
<evidence type="ECO:0000256" key="2">
    <source>
        <dbReference type="SAM" id="MobiDB-lite"/>
    </source>
</evidence>
<evidence type="ECO:0000256" key="1">
    <source>
        <dbReference type="PROSITE-ProRule" id="PRU00235"/>
    </source>
</evidence>
<name>A0A1D1UWB5_RAMVA</name>
<dbReference type="InterPro" id="IPR009091">
    <property type="entry name" value="RCC1/BLIP-II"/>
</dbReference>
<feature type="region of interest" description="Disordered" evidence="2">
    <location>
        <begin position="272"/>
        <end position="291"/>
    </location>
</feature>
<dbReference type="AlphaFoldDB" id="A0A1D1UWB5"/>
<dbReference type="OrthoDB" id="5370059at2759"/>
<accession>A0A1D1UWB5</accession>
<dbReference type="Gene3D" id="2.130.10.30">
    <property type="entry name" value="Regulator of chromosome condensation 1/beta-lactamase-inhibitor protein II"/>
    <property type="match status" value="1"/>
</dbReference>
<feature type="repeat" description="RCC1" evidence="1">
    <location>
        <begin position="251"/>
        <end position="323"/>
    </location>
</feature>
<proteinExistence type="predicted"/>
<dbReference type="EMBL" id="BDGG01000002">
    <property type="protein sequence ID" value="GAU93944.1"/>
    <property type="molecule type" value="Genomic_DNA"/>
</dbReference>
<dbReference type="PROSITE" id="PS00626">
    <property type="entry name" value="RCC1_2"/>
    <property type="match status" value="1"/>
</dbReference>
<gene>
    <name evidence="3" type="primary">RvY_05798-1</name>
    <name evidence="3" type="synonym">RvY_05798.1</name>
    <name evidence="3" type="ORF">RvY_05798</name>
</gene>
<dbReference type="PROSITE" id="PS50012">
    <property type="entry name" value="RCC1_3"/>
    <property type="match status" value="3"/>
</dbReference>
<dbReference type="PANTHER" id="PTHR46849">
    <property type="entry name" value="RCC1 DOMAIN-CONTAINING PROTEIN 1"/>
    <property type="match status" value="1"/>
</dbReference>
<dbReference type="Pfam" id="PF00415">
    <property type="entry name" value="RCC1"/>
    <property type="match status" value="3"/>
</dbReference>
<dbReference type="InterPro" id="IPR052830">
    <property type="entry name" value="RCC1_domain-containing"/>
</dbReference>
<organism evidence="3 4">
    <name type="scientific">Ramazzottius varieornatus</name>
    <name type="common">Water bear</name>
    <name type="synonym">Tardigrade</name>
    <dbReference type="NCBI Taxonomy" id="947166"/>
    <lineage>
        <taxon>Eukaryota</taxon>
        <taxon>Metazoa</taxon>
        <taxon>Ecdysozoa</taxon>
        <taxon>Tardigrada</taxon>
        <taxon>Eutardigrada</taxon>
        <taxon>Parachela</taxon>
        <taxon>Hypsibioidea</taxon>
        <taxon>Ramazzottiidae</taxon>
        <taxon>Ramazzottius</taxon>
    </lineage>
</organism>
<feature type="repeat" description="RCC1" evidence="1">
    <location>
        <begin position="324"/>
        <end position="375"/>
    </location>
</feature>
<dbReference type="STRING" id="947166.A0A1D1UWB5"/>
<dbReference type="SUPFAM" id="SSF50985">
    <property type="entry name" value="RCC1/BLIP-II"/>
    <property type="match status" value="1"/>
</dbReference>
<evidence type="ECO:0008006" key="5">
    <source>
        <dbReference type="Google" id="ProtNLM"/>
    </source>
</evidence>
<dbReference type="PRINTS" id="PR00633">
    <property type="entry name" value="RCCNDNSATION"/>
</dbReference>
<dbReference type="Proteomes" id="UP000186922">
    <property type="component" value="Unassembled WGS sequence"/>
</dbReference>
<keyword evidence="4" id="KW-1185">Reference proteome</keyword>
<dbReference type="InterPro" id="IPR000408">
    <property type="entry name" value="Reg_chr_condens"/>
</dbReference>
<feature type="repeat" description="RCC1" evidence="1">
    <location>
        <begin position="199"/>
        <end position="250"/>
    </location>
</feature>
<reference evidence="3 4" key="1">
    <citation type="journal article" date="2016" name="Nat. Commun.">
        <title>Extremotolerant tardigrade genome and improved radiotolerance of human cultured cells by tardigrade-unique protein.</title>
        <authorList>
            <person name="Hashimoto T."/>
            <person name="Horikawa D.D."/>
            <person name="Saito Y."/>
            <person name="Kuwahara H."/>
            <person name="Kozuka-Hata H."/>
            <person name="Shin-I T."/>
            <person name="Minakuchi Y."/>
            <person name="Ohishi K."/>
            <person name="Motoyama A."/>
            <person name="Aizu T."/>
            <person name="Enomoto A."/>
            <person name="Kondo K."/>
            <person name="Tanaka S."/>
            <person name="Hara Y."/>
            <person name="Koshikawa S."/>
            <person name="Sagara H."/>
            <person name="Miura T."/>
            <person name="Yokobori S."/>
            <person name="Miyagawa K."/>
            <person name="Suzuki Y."/>
            <person name="Kubo T."/>
            <person name="Oyama M."/>
            <person name="Kohara Y."/>
            <person name="Fujiyama A."/>
            <person name="Arakawa K."/>
            <person name="Katayama T."/>
            <person name="Toyoda A."/>
            <person name="Kunieda T."/>
        </authorList>
    </citation>
    <scope>NUCLEOTIDE SEQUENCE [LARGE SCALE GENOMIC DNA]</scope>
    <source>
        <strain evidence="3 4">YOKOZUNA-1</strain>
    </source>
</reference>
<evidence type="ECO:0000313" key="4">
    <source>
        <dbReference type="Proteomes" id="UP000186922"/>
    </source>
</evidence>
<protein>
    <recommendedName>
        <fullName evidence="5">RCC1 domain-containing protein 1</fullName>
    </recommendedName>
</protein>